<dbReference type="InterPro" id="IPR029033">
    <property type="entry name" value="His_PPase_superfam"/>
</dbReference>
<dbReference type="SMART" id="SM00855">
    <property type="entry name" value="PGAM"/>
    <property type="match status" value="1"/>
</dbReference>
<dbReference type="EMBL" id="CP004387">
    <property type="protein sequence ID" value="AJD47850.1"/>
    <property type="molecule type" value="Genomic_DNA"/>
</dbReference>
<keyword evidence="3" id="KW-1185">Reference proteome</keyword>
<dbReference type="Pfam" id="PF00300">
    <property type="entry name" value="His_Phos_1"/>
    <property type="match status" value="1"/>
</dbReference>
<reference evidence="2 3" key="1">
    <citation type="journal article" date="2012" name="J. Bacteriol.">
        <title>Genome sequence of an alkane-degrading bacterium, Alcanivorax pacificus type strain W11-5, isolated from deep sea sediment.</title>
        <authorList>
            <person name="Lai Q."/>
            <person name="Shao Z."/>
        </authorList>
    </citation>
    <scope>NUCLEOTIDE SEQUENCE [LARGE SCALE GENOMIC DNA]</scope>
    <source>
        <strain evidence="2 3">W11-5</strain>
    </source>
</reference>
<dbReference type="GO" id="GO:0016791">
    <property type="term" value="F:phosphatase activity"/>
    <property type="evidence" value="ECO:0007669"/>
    <property type="project" value="TreeGrafter"/>
</dbReference>
<feature type="binding site" evidence="1">
    <location>
        <position position="54"/>
    </location>
    <ligand>
        <name>substrate</name>
    </ligand>
</feature>
<accession>A0A0B4XMH3</accession>
<protein>
    <submittedName>
        <fullName evidence="2">Phosphoglycerate mutase</fullName>
    </submittedName>
</protein>
<dbReference type="AlphaFoldDB" id="A0A0B4XMH3"/>
<dbReference type="OrthoDB" id="280692at2"/>
<dbReference type="InterPro" id="IPR013078">
    <property type="entry name" value="His_Pase_superF_clade-1"/>
</dbReference>
<dbReference type="Gene3D" id="3.40.50.1240">
    <property type="entry name" value="Phosphoglycerate mutase-like"/>
    <property type="match status" value="1"/>
</dbReference>
<organism evidence="2 3">
    <name type="scientific">Isoalcanivorax pacificus W11-5</name>
    <dbReference type="NCBI Taxonomy" id="391936"/>
    <lineage>
        <taxon>Bacteria</taxon>
        <taxon>Pseudomonadati</taxon>
        <taxon>Pseudomonadota</taxon>
        <taxon>Gammaproteobacteria</taxon>
        <taxon>Oceanospirillales</taxon>
        <taxon>Alcanivoracaceae</taxon>
        <taxon>Isoalcanivorax</taxon>
    </lineage>
</organism>
<dbReference type="SUPFAM" id="SSF53254">
    <property type="entry name" value="Phosphoglycerate mutase-like"/>
    <property type="match status" value="1"/>
</dbReference>
<evidence type="ECO:0000256" key="1">
    <source>
        <dbReference type="PIRSR" id="PIRSR613078-2"/>
    </source>
</evidence>
<dbReference type="InterPro" id="IPR050275">
    <property type="entry name" value="PGM_Phosphatase"/>
</dbReference>
<evidence type="ECO:0000313" key="3">
    <source>
        <dbReference type="Proteomes" id="UP000006764"/>
    </source>
</evidence>
<name>A0A0B4XMH3_9GAMM</name>
<gene>
    <name evidence="2" type="ORF">S7S_07170</name>
</gene>
<evidence type="ECO:0000313" key="2">
    <source>
        <dbReference type="EMBL" id="AJD47850.1"/>
    </source>
</evidence>
<dbReference type="PANTHER" id="PTHR48100">
    <property type="entry name" value="BROAD-SPECIFICITY PHOSPHATASE YOR283W-RELATED"/>
    <property type="match status" value="1"/>
</dbReference>
<dbReference type="KEGG" id="apac:S7S_07170"/>
<dbReference type="RefSeq" id="WP_008739274.1">
    <property type="nucleotide sequence ID" value="NZ_CP004387.1"/>
</dbReference>
<dbReference type="HOGENOM" id="CLU_084200_0_0_6"/>
<proteinExistence type="predicted"/>
<dbReference type="CDD" id="cd07067">
    <property type="entry name" value="HP_PGM_like"/>
    <property type="match status" value="1"/>
</dbReference>
<sequence length="225" mass="25226">MAEFYLVRHGQASFGAANYDQLSALGHQQAEWLGEYFAERDITFDTLMTGALVRHRETAEGICRGMGVSLEADVQPGLDEFDFHAVVGACLSQFPDTRPIEGAPRSAFYRLLKIAMRHWREQALTGELPETWQQFSDRVAATLRYLQQQYADQQRVLIVTSGGAIAMAMKHILETADETVVELNLQTRNAGVTQGFFNHKVLRLAAFNQVPHLDRPDRPGAITFS</sequence>
<dbReference type="STRING" id="391936.S7S_07170"/>
<dbReference type="GO" id="GO:0005737">
    <property type="term" value="C:cytoplasm"/>
    <property type="evidence" value="ECO:0007669"/>
    <property type="project" value="TreeGrafter"/>
</dbReference>
<dbReference type="Proteomes" id="UP000006764">
    <property type="component" value="Chromosome"/>
</dbReference>
<dbReference type="PANTHER" id="PTHR48100:SF1">
    <property type="entry name" value="HISTIDINE PHOSPHATASE FAMILY PROTEIN-RELATED"/>
    <property type="match status" value="1"/>
</dbReference>